<proteinExistence type="predicted"/>
<feature type="repeat" description="ANK" evidence="1">
    <location>
        <begin position="70"/>
        <end position="102"/>
    </location>
</feature>
<dbReference type="PROSITE" id="PS50088">
    <property type="entry name" value="ANK_REPEAT"/>
    <property type="match status" value="2"/>
</dbReference>
<dbReference type="Gene3D" id="1.25.40.20">
    <property type="entry name" value="Ankyrin repeat-containing domain"/>
    <property type="match status" value="1"/>
</dbReference>
<dbReference type="SUPFAM" id="SSF48403">
    <property type="entry name" value="Ankyrin repeat"/>
    <property type="match status" value="1"/>
</dbReference>
<protein>
    <submittedName>
        <fullName evidence="3">Ankyrin repeat protein</fullName>
    </submittedName>
</protein>
<sequence length="126" mass="13786">MKKSIVYLGVALVAFANVSLASNANSFSEMKNKTEFSEAMSPLSVAISKGDIESVKKFIEYGADVNEKSNGMSPLMIAARYNKTEIIKFLLSKGARLDEKDENGFTALKYAELSHANEAVELLKNI</sequence>
<feature type="chain" id="PRO_5045331289" evidence="2">
    <location>
        <begin position="22"/>
        <end position="126"/>
    </location>
</feature>
<dbReference type="PANTHER" id="PTHR22677:SF4">
    <property type="entry name" value="USHER SYNDROME TYPE-1G PROTEIN-LIKE PROTEIN"/>
    <property type="match status" value="1"/>
</dbReference>
<evidence type="ECO:0000256" key="2">
    <source>
        <dbReference type="SAM" id="SignalP"/>
    </source>
</evidence>
<dbReference type="InterPro" id="IPR036770">
    <property type="entry name" value="Ankyrin_rpt-contain_sf"/>
</dbReference>
<keyword evidence="1" id="KW-0040">ANK repeat</keyword>
<reference evidence="3 4" key="1">
    <citation type="submission" date="2023-07" db="EMBL/GenBank/DDBJ databases">
        <title>Sorghum-associated microbial communities from plants grown in Nebraska, USA.</title>
        <authorList>
            <person name="Schachtman D."/>
        </authorList>
    </citation>
    <scope>NUCLEOTIDE SEQUENCE [LARGE SCALE GENOMIC DNA]</scope>
    <source>
        <strain evidence="3 4">BE124</strain>
    </source>
</reference>
<dbReference type="SMART" id="SM00248">
    <property type="entry name" value="ANK"/>
    <property type="match status" value="2"/>
</dbReference>
<evidence type="ECO:0000313" key="4">
    <source>
        <dbReference type="Proteomes" id="UP001261871"/>
    </source>
</evidence>
<dbReference type="InterPro" id="IPR002110">
    <property type="entry name" value="Ankyrin_rpt"/>
</dbReference>
<evidence type="ECO:0000256" key="1">
    <source>
        <dbReference type="PROSITE-ProRule" id="PRU00023"/>
    </source>
</evidence>
<comment type="caution">
    <text evidence="3">The sequence shown here is derived from an EMBL/GenBank/DDBJ whole genome shotgun (WGS) entry which is preliminary data.</text>
</comment>
<evidence type="ECO:0000313" key="3">
    <source>
        <dbReference type="EMBL" id="MDR6845515.1"/>
    </source>
</evidence>
<keyword evidence="2" id="KW-0732">Signal</keyword>
<dbReference type="Proteomes" id="UP001261871">
    <property type="component" value="Unassembled WGS sequence"/>
</dbReference>
<feature type="repeat" description="ANK" evidence="1">
    <location>
        <begin position="38"/>
        <end position="70"/>
    </location>
</feature>
<dbReference type="PROSITE" id="PS50297">
    <property type="entry name" value="ANK_REP_REGION"/>
    <property type="match status" value="2"/>
</dbReference>
<organism evidence="3 4">
    <name type="scientific">Flavobacterium granuli</name>
    <dbReference type="NCBI Taxonomy" id="280093"/>
    <lineage>
        <taxon>Bacteria</taxon>
        <taxon>Pseudomonadati</taxon>
        <taxon>Bacteroidota</taxon>
        <taxon>Flavobacteriia</taxon>
        <taxon>Flavobacteriales</taxon>
        <taxon>Flavobacteriaceae</taxon>
        <taxon>Flavobacterium</taxon>
    </lineage>
</organism>
<accession>A0ABU1S3E4</accession>
<dbReference type="Pfam" id="PF12796">
    <property type="entry name" value="Ank_2"/>
    <property type="match status" value="1"/>
</dbReference>
<feature type="signal peptide" evidence="2">
    <location>
        <begin position="1"/>
        <end position="21"/>
    </location>
</feature>
<dbReference type="InterPro" id="IPR039323">
    <property type="entry name" value="ANKRD_45/46/60"/>
</dbReference>
<dbReference type="PANTHER" id="PTHR22677">
    <property type="entry name" value="ANKYRIN REPEAT DOMAIN-CONTAINING PROTEIN 60"/>
    <property type="match status" value="1"/>
</dbReference>
<dbReference type="EMBL" id="JAVDTX010000005">
    <property type="protein sequence ID" value="MDR6845515.1"/>
    <property type="molecule type" value="Genomic_DNA"/>
</dbReference>
<dbReference type="RefSeq" id="WP_310006882.1">
    <property type="nucleotide sequence ID" value="NZ_JAVDTX010000005.1"/>
</dbReference>
<keyword evidence="4" id="KW-1185">Reference proteome</keyword>
<gene>
    <name evidence="3" type="ORF">J2W95_002225</name>
</gene>
<name>A0ABU1S3E4_9FLAO</name>